<protein>
    <recommendedName>
        <fullName evidence="7">UDP-3-O-acylglucosamine N-acyltransferase</fullName>
        <ecNumber evidence="7">2.3.1.191</ecNumber>
    </recommendedName>
</protein>
<evidence type="ECO:0000256" key="8">
    <source>
        <dbReference type="SAM" id="Coils"/>
    </source>
</evidence>
<dbReference type="RefSeq" id="WP_344824765.1">
    <property type="nucleotide sequence ID" value="NZ_BAABEZ010000022.1"/>
</dbReference>
<dbReference type="InterPro" id="IPR011004">
    <property type="entry name" value="Trimer_LpxA-like_sf"/>
</dbReference>
<dbReference type="CDD" id="cd03352">
    <property type="entry name" value="LbH_LpxD"/>
    <property type="match status" value="1"/>
</dbReference>
<feature type="active site" description="Proton acceptor" evidence="7">
    <location>
        <position position="243"/>
    </location>
</feature>
<sequence length="355" mass="38006">MEFSAKQIAALLGGKIEGDENRSVSEISKIETAGNRSLCFIANPKYEEYLYTTDAAIVLVNEQLQLTAPVKATLIRVPDAYAAFASLMQYYSEMAKSELPKGIEQPCFIADSAKIGNDVYIGAFSYISAGAVLADGCRIYPNSFVGRNVQLGTKVTLYSGVKVYDECMIGARSIIHSGAVIGGDGFGFAPQADGSYQKIPQLGNVVIEEDVEIGANCTIDRATMGSTLIRKGVKLDNLIQVAHNVEIDECTVIAAQAGIAGSTKIGKRCMIGGQAGIIGHLTIADHTHINAQSGVSKSVNDPHTVLNGTPAFDYKSVLKSQAIFRHLPEIQQKLARLEQELRNLKSDNTATAEGQ</sequence>
<feature type="coiled-coil region" evidence="8">
    <location>
        <begin position="327"/>
        <end position="354"/>
    </location>
</feature>
<dbReference type="InterPro" id="IPR001451">
    <property type="entry name" value="Hexapep"/>
</dbReference>
<evidence type="ECO:0000256" key="4">
    <source>
        <dbReference type="ARBA" id="ARBA00022737"/>
    </source>
</evidence>
<dbReference type="NCBIfam" id="TIGR01853">
    <property type="entry name" value="lipid_A_lpxD"/>
    <property type="match status" value="1"/>
</dbReference>
<dbReference type="InterPro" id="IPR020573">
    <property type="entry name" value="UDP_GlcNAc_AcTrfase_non-rep"/>
</dbReference>
<keyword evidence="5 7" id="KW-0443">Lipid metabolism</keyword>
<accession>A0ABP8MRW6</accession>
<name>A0ABP8MRW6_9BACT</name>
<comment type="similarity">
    <text evidence="7">Belongs to the transferase hexapeptide repeat family. LpxD subfamily.</text>
</comment>
<keyword evidence="3 7" id="KW-0808">Transferase</keyword>
<dbReference type="Gene3D" id="3.40.1390.10">
    <property type="entry name" value="MurE/MurF, N-terminal domain"/>
    <property type="match status" value="1"/>
</dbReference>
<keyword evidence="11" id="KW-1185">Reference proteome</keyword>
<dbReference type="HAMAP" id="MF_00523">
    <property type="entry name" value="LpxD"/>
    <property type="match status" value="1"/>
</dbReference>
<evidence type="ECO:0000256" key="3">
    <source>
        <dbReference type="ARBA" id="ARBA00022679"/>
    </source>
</evidence>
<keyword evidence="4 7" id="KW-0677">Repeat</keyword>
<dbReference type="Gene3D" id="2.160.10.10">
    <property type="entry name" value="Hexapeptide repeat proteins"/>
    <property type="match status" value="1"/>
</dbReference>
<dbReference type="PANTHER" id="PTHR43378:SF2">
    <property type="entry name" value="UDP-3-O-ACYLGLUCOSAMINE N-ACYLTRANSFERASE 1, MITOCHONDRIAL-RELATED"/>
    <property type="match status" value="1"/>
</dbReference>
<evidence type="ECO:0000256" key="1">
    <source>
        <dbReference type="ARBA" id="ARBA00022516"/>
    </source>
</evidence>
<evidence type="ECO:0000259" key="9">
    <source>
        <dbReference type="Pfam" id="PF04613"/>
    </source>
</evidence>
<dbReference type="SUPFAM" id="SSF51161">
    <property type="entry name" value="Trimeric LpxA-like enzymes"/>
    <property type="match status" value="1"/>
</dbReference>
<evidence type="ECO:0000256" key="5">
    <source>
        <dbReference type="ARBA" id="ARBA00023098"/>
    </source>
</evidence>
<feature type="domain" description="UDP-3-O-[3-hydroxymyristoyl] glucosamine N-acyltransferase non-repeat region" evidence="9">
    <location>
        <begin position="22"/>
        <end position="89"/>
    </location>
</feature>
<reference evidence="11" key="1">
    <citation type="journal article" date="2019" name="Int. J. Syst. Evol. Microbiol.">
        <title>The Global Catalogue of Microorganisms (GCM) 10K type strain sequencing project: providing services to taxonomists for standard genome sequencing and annotation.</title>
        <authorList>
            <consortium name="The Broad Institute Genomics Platform"/>
            <consortium name="The Broad Institute Genome Sequencing Center for Infectious Disease"/>
            <person name="Wu L."/>
            <person name="Ma J."/>
        </authorList>
    </citation>
    <scope>NUCLEOTIDE SEQUENCE [LARGE SCALE GENOMIC DNA]</scope>
    <source>
        <strain evidence="11">JCM 31921</strain>
    </source>
</reference>
<dbReference type="Pfam" id="PF14602">
    <property type="entry name" value="Hexapep_2"/>
    <property type="match status" value="3"/>
</dbReference>
<comment type="caution">
    <text evidence="10">The sequence shown here is derived from an EMBL/GenBank/DDBJ whole genome shotgun (WGS) entry which is preliminary data.</text>
</comment>
<comment type="pathway">
    <text evidence="7">Bacterial outer membrane biogenesis; LPS lipid A biosynthesis.</text>
</comment>
<dbReference type="EC" id="2.3.1.191" evidence="7"/>
<evidence type="ECO:0000313" key="10">
    <source>
        <dbReference type="EMBL" id="GAA4453842.1"/>
    </source>
</evidence>
<comment type="catalytic activity">
    <reaction evidence="7">
        <text>a UDP-3-O-[(3R)-3-hydroxyacyl]-alpha-D-glucosamine + a (3R)-hydroxyacyl-[ACP] = a UDP-2-N,3-O-bis[(3R)-3-hydroxyacyl]-alpha-D-glucosamine + holo-[ACP] + H(+)</text>
        <dbReference type="Rhea" id="RHEA:53836"/>
        <dbReference type="Rhea" id="RHEA-COMP:9685"/>
        <dbReference type="Rhea" id="RHEA-COMP:9945"/>
        <dbReference type="ChEBI" id="CHEBI:15378"/>
        <dbReference type="ChEBI" id="CHEBI:64479"/>
        <dbReference type="ChEBI" id="CHEBI:78827"/>
        <dbReference type="ChEBI" id="CHEBI:137740"/>
        <dbReference type="ChEBI" id="CHEBI:137748"/>
        <dbReference type="EC" id="2.3.1.191"/>
    </reaction>
</comment>
<keyword evidence="1 7" id="KW-0444">Lipid biosynthesis</keyword>
<comment type="function">
    <text evidence="7">Catalyzes the N-acylation of UDP-3-O-acylglucosamine using 3-hydroxyacyl-ACP as the acyl donor. Is involved in the biosynthesis of lipid A, a phosphorylated glycolipid that anchors the lipopolysaccharide to the outer membrane of the cell.</text>
</comment>
<evidence type="ECO:0000313" key="11">
    <source>
        <dbReference type="Proteomes" id="UP001501410"/>
    </source>
</evidence>
<dbReference type="NCBIfam" id="NF002060">
    <property type="entry name" value="PRK00892.1"/>
    <property type="match status" value="1"/>
</dbReference>
<comment type="subunit">
    <text evidence="7">Homotrimer.</text>
</comment>
<keyword evidence="8" id="KW-0175">Coiled coil</keyword>
<dbReference type="Pfam" id="PF04613">
    <property type="entry name" value="LpxD"/>
    <property type="match status" value="1"/>
</dbReference>
<dbReference type="InterPro" id="IPR007691">
    <property type="entry name" value="LpxD"/>
</dbReference>
<organism evidence="10 11">
    <name type="scientific">Rurimicrobium arvi</name>
    <dbReference type="NCBI Taxonomy" id="2049916"/>
    <lineage>
        <taxon>Bacteria</taxon>
        <taxon>Pseudomonadati</taxon>
        <taxon>Bacteroidota</taxon>
        <taxon>Chitinophagia</taxon>
        <taxon>Chitinophagales</taxon>
        <taxon>Chitinophagaceae</taxon>
        <taxon>Rurimicrobium</taxon>
    </lineage>
</organism>
<dbReference type="PANTHER" id="PTHR43378">
    <property type="entry name" value="UDP-3-O-ACYLGLUCOSAMINE N-ACYLTRANSFERASE"/>
    <property type="match status" value="1"/>
</dbReference>
<evidence type="ECO:0000256" key="6">
    <source>
        <dbReference type="ARBA" id="ARBA00023315"/>
    </source>
</evidence>
<dbReference type="EMBL" id="BAABEZ010000022">
    <property type="protein sequence ID" value="GAA4453842.1"/>
    <property type="molecule type" value="Genomic_DNA"/>
</dbReference>
<evidence type="ECO:0000256" key="7">
    <source>
        <dbReference type="HAMAP-Rule" id="MF_00523"/>
    </source>
</evidence>
<gene>
    <name evidence="10" type="primary">lpxD_2</name>
    <name evidence="7" type="synonym">lpxD</name>
    <name evidence="10" type="ORF">GCM10023092_14840</name>
</gene>
<keyword evidence="2 7" id="KW-0441">Lipid A biosynthesis</keyword>
<evidence type="ECO:0000256" key="2">
    <source>
        <dbReference type="ARBA" id="ARBA00022556"/>
    </source>
</evidence>
<keyword evidence="6 7" id="KW-0012">Acyltransferase</keyword>
<dbReference type="Proteomes" id="UP001501410">
    <property type="component" value="Unassembled WGS sequence"/>
</dbReference>
<dbReference type="Pfam" id="PF00132">
    <property type="entry name" value="Hexapep"/>
    <property type="match status" value="1"/>
</dbReference>
<proteinExistence type="inferred from homology"/>